<evidence type="ECO:0000256" key="2">
    <source>
        <dbReference type="ARBA" id="ARBA00023125"/>
    </source>
</evidence>
<evidence type="ECO:0000256" key="1">
    <source>
        <dbReference type="ARBA" id="ARBA00023015"/>
    </source>
</evidence>
<feature type="compositionally biased region" description="Polar residues" evidence="4">
    <location>
        <begin position="137"/>
        <end position="148"/>
    </location>
</feature>
<accession>A0A9P5AG44</accession>
<evidence type="ECO:0000313" key="6">
    <source>
        <dbReference type="EMBL" id="KAF4338058.1"/>
    </source>
</evidence>
<sequence>MEHTATLTGQPYDLSMIGNLNAEPHLWDQTYFAANGANYQYDISETGEFIPRFFDGPTSGEWAESLSSQESSIPRRASELACFESSPSNPEYFPSPPSKEPEAKKCRLSQDEGNMLSLSQRRSAKKPRAEATVEGVYSNTEQPSTTKKANSKDNAYIRKIRERNKRAANKVRVKKRETEKTLQSTEKDLEETNHKLTAYVKELTLQIHDLKMNLLQHVGCNCVLIHEYISNEANRYIQDRSGEAAARKAETSDS</sequence>
<gene>
    <name evidence="6" type="ORF">FBEOM_8063</name>
</gene>
<dbReference type="Proteomes" id="UP000730481">
    <property type="component" value="Unassembled WGS sequence"/>
</dbReference>
<organism evidence="6 7">
    <name type="scientific">Fusarium beomiforme</name>
    <dbReference type="NCBI Taxonomy" id="44412"/>
    <lineage>
        <taxon>Eukaryota</taxon>
        <taxon>Fungi</taxon>
        <taxon>Dikarya</taxon>
        <taxon>Ascomycota</taxon>
        <taxon>Pezizomycotina</taxon>
        <taxon>Sordariomycetes</taxon>
        <taxon>Hypocreomycetidae</taxon>
        <taxon>Hypocreales</taxon>
        <taxon>Nectriaceae</taxon>
        <taxon>Fusarium</taxon>
        <taxon>Fusarium burgessii species complex</taxon>
    </lineage>
</organism>
<evidence type="ECO:0000259" key="5">
    <source>
        <dbReference type="PROSITE" id="PS50217"/>
    </source>
</evidence>
<dbReference type="CDD" id="cd14687">
    <property type="entry name" value="bZIP_ATF2"/>
    <property type="match status" value="1"/>
</dbReference>
<dbReference type="OrthoDB" id="295274at2759"/>
<feature type="region of interest" description="Disordered" evidence="4">
    <location>
        <begin position="166"/>
        <end position="188"/>
    </location>
</feature>
<feature type="compositionally biased region" description="Basic and acidic residues" evidence="4">
    <location>
        <begin position="99"/>
        <end position="110"/>
    </location>
</feature>
<dbReference type="InterPro" id="IPR000837">
    <property type="entry name" value="AP-1"/>
</dbReference>
<keyword evidence="3" id="KW-0804">Transcription</keyword>
<dbReference type="GO" id="GO:0006357">
    <property type="term" value="P:regulation of transcription by RNA polymerase II"/>
    <property type="evidence" value="ECO:0007669"/>
    <property type="project" value="InterPro"/>
</dbReference>
<evidence type="ECO:0000313" key="7">
    <source>
        <dbReference type="Proteomes" id="UP000730481"/>
    </source>
</evidence>
<dbReference type="Gene3D" id="1.20.5.170">
    <property type="match status" value="1"/>
</dbReference>
<dbReference type="PROSITE" id="PS00036">
    <property type="entry name" value="BZIP_BASIC"/>
    <property type="match status" value="1"/>
</dbReference>
<keyword evidence="2" id="KW-0238">DNA-binding</keyword>
<feature type="region of interest" description="Disordered" evidence="4">
    <location>
        <begin position="83"/>
        <end position="152"/>
    </location>
</feature>
<dbReference type="InterPro" id="IPR004827">
    <property type="entry name" value="bZIP"/>
</dbReference>
<dbReference type="InterPro" id="IPR046347">
    <property type="entry name" value="bZIP_sf"/>
</dbReference>
<reference evidence="6" key="1">
    <citation type="journal article" date="2017" name="Mycologia">
        <title>Fusarium algeriense, sp. nov., a novel toxigenic crown rot pathogen of durum wheat from Algeria is nested in the Fusarium burgessii species complex.</title>
        <authorList>
            <person name="Laraba I."/>
            <person name="Keddad A."/>
            <person name="Boureghda H."/>
            <person name="Abdallah N."/>
            <person name="Vaughan M.M."/>
            <person name="Proctor R.H."/>
            <person name="Busman M."/>
            <person name="O'Donnell K."/>
        </authorList>
    </citation>
    <scope>NUCLEOTIDE SEQUENCE</scope>
    <source>
        <strain evidence="6">NRRL 25174</strain>
    </source>
</reference>
<dbReference type="AlphaFoldDB" id="A0A9P5AG44"/>
<dbReference type="GO" id="GO:0003677">
    <property type="term" value="F:DNA binding"/>
    <property type="evidence" value="ECO:0007669"/>
    <property type="project" value="UniProtKB-KW"/>
</dbReference>
<dbReference type="SUPFAM" id="SSF57959">
    <property type="entry name" value="Leucine zipper domain"/>
    <property type="match status" value="1"/>
</dbReference>
<dbReference type="PROSITE" id="PS50217">
    <property type="entry name" value="BZIP"/>
    <property type="match status" value="1"/>
</dbReference>
<name>A0A9P5AG44_9HYPO</name>
<dbReference type="GO" id="GO:0003700">
    <property type="term" value="F:DNA-binding transcription factor activity"/>
    <property type="evidence" value="ECO:0007669"/>
    <property type="project" value="InterPro"/>
</dbReference>
<dbReference type="PANTHER" id="PTHR23351">
    <property type="entry name" value="FOS TRANSCRIPTION FACTOR-RELATED"/>
    <property type="match status" value="1"/>
</dbReference>
<feature type="compositionally biased region" description="Basic and acidic residues" evidence="4">
    <location>
        <begin position="176"/>
        <end position="188"/>
    </location>
</feature>
<dbReference type="Pfam" id="PF07716">
    <property type="entry name" value="bZIP_2"/>
    <property type="match status" value="1"/>
</dbReference>
<evidence type="ECO:0000256" key="4">
    <source>
        <dbReference type="SAM" id="MobiDB-lite"/>
    </source>
</evidence>
<protein>
    <recommendedName>
        <fullName evidence="5">BZIP domain-containing protein</fullName>
    </recommendedName>
</protein>
<keyword evidence="7" id="KW-1185">Reference proteome</keyword>
<evidence type="ECO:0000256" key="3">
    <source>
        <dbReference type="ARBA" id="ARBA00023163"/>
    </source>
</evidence>
<comment type="caution">
    <text evidence="6">The sequence shown here is derived from an EMBL/GenBank/DDBJ whole genome shotgun (WGS) entry which is preliminary data.</text>
</comment>
<reference evidence="6" key="2">
    <citation type="submission" date="2020-02" db="EMBL/GenBank/DDBJ databases">
        <title>Identification and distribution of gene clusters putatively required for synthesis of sphingolipid metabolism inhibitors in phylogenetically diverse species of the filamentous fungus Fusarium.</title>
        <authorList>
            <person name="Kim H.-S."/>
            <person name="Busman M."/>
            <person name="Brown D.W."/>
            <person name="Divon H."/>
            <person name="Uhlig S."/>
            <person name="Proctor R.H."/>
        </authorList>
    </citation>
    <scope>NUCLEOTIDE SEQUENCE</scope>
    <source>
        <strain evidence="6">NRRL 25174</strain>
    </source>
</reference>
<feature type="domain" description="BZIP" evidence="5">
    <location>
        <begin position="158"/>
        <end position="217"/>
    </location>
</feature>
<feature type="compositionally biased region" description="Basic residues" evidence="4">
    <location>
        <begin position="166"/>
        <end position="175"/>
    </location>
</feature>
<keyword evidence="1" id="KW-0805">Transcription regulation</keyword>
<proteinExistence type="predicted"/>
<dbReference type="EMBL" id="PVQB02000369">
    <property type="protein sequence ID" value="KAF4338058.1"/>
    <property type="molecule type" value="Genomic_DNA"/>
</dbReference>
<dbReference type="PANTHER" id="PTHR23351:SF24">
    <property type="entry name" value="ACTIVATING TRANSCRIPTION FACTOR 3-RELATED"/>
    <property type="match status" value="1"/>
</dbReference>